<evidence type="ECO:0000313" key="3">
    <source>
        <dbReference type="Proteomes" id="UP000694620"/>
    </source>
</evidence>
<reference evidence="2" key="3">
    <citation type="submission" date="2025-09" db="UniProtKB">
        <authorList>
            <consortium name="Ensembl"/>
        </authorList>
    </citation>
    <scope>IDENTIFICATION</scope>
</reference>
<evidence type="ECO:0000256" key="1">
    <source>
        <dbReference type="SAM" id="Phobius"/>
    </source>
</evidence>
<keyword evidence="1" id="KW-0472">Membrane</keyword>
<reference evidence="2" key="2">
    <citation type="submission" date="2025-08" db="UniProtKB">
        <authorList>
            <consortium name="Ensembl"/>
        </authorList>
    </citation>
    <scope>IDENTIFICATION</scope>
</reference>
<dbReference type="AlphaFoldDB" id="A0A8C4SPK3"/>
<keyword evidence="3" id="KW-1185">Reference proteome</keyword>
<protein>
    <submittedName>
        <fullName evidence="2">Uncharacterized protein</fullName>
    </submittedName>
</protein>
<feature type="transmembrane region" description="Helical" evidence="1">
    <location>
        <begin position="56"/>
        <end position="75"/>
    </location>
</feature>
<evidence type="ECO:0000313" key="2">
    <source>
        <dbReference type="Ensembl" id="ENSECRP00000017781.1"/>
    </source>
</evidence>
<accession>A0A8C4SPK3</accession>
<keyword evidence="1" id="KW-1133">Transmembrane helix</keyword>
<proteinExistence type="predicted"/>
<dbReference type="Proteomes" id="UP000694620">
    <property type="component" value="Chromosome 9"/>
</dbReference>
<dbReference type="GeneTree" id="ENSGT00910000145076"/>
<sequence length="167" mass="18187">GSQTVVTCFSISLIVSSETDAFDFLASLIALVLTFLRDSLALLVNCLASLARCSRCSLVTLSSITYLGIGTLITVPSTSGFRFIPLSLMAIEADSVLDIFTKISSGDFIDICPIWFKGNFPSFVTTTIWSRAPRKMLMGNPDSPQLTTREIIFTVVYTFDPSTVDSM</sequence>
<reference evidence="2" key="1">
    <citation type="submission" date="2021-06" db="EMBL/GenBank/DDBJ databases">
        <authorList>
            <consortium name="Wellcome Sanger Institute Data Sharing"/>
        </authorList>
    </citation>
    <scope>NUCLEOTIDE SEQUENCE [LARGE SCALE GENOMIC DNA]</scope>
</reference>
<dbReference type="Ensembl" id="ENSECRT00000018132.1">
    <property type="protein sequence ID" value="ENSECRP00000017781.1"/>
    <property type="gene ID" value="ENSECRG00000011876.1"/>
</dbReference>
<keyword evidence="1" id="KW-0812">Transmembrane</keyword>
<feature type="transmembrane region" description="Helical" evidence="1">
    <location>
        <begin position="24"/>
        <end position="44"/>
    </location>
</feature>
<name>A0A8C4SPK3_ERPCA</name>
<organism evidence="2 3">
    <name type="scientific">Erpetoichthys calabaricus</name>
    <name type="common">Rope fish</name>
    <name type="synonym">Calamoichthys calabaricus</name>
    <dbReference type="NCBI Taxonomy" id="27687"/>
    <lineage>
        <taxon>Eukaryota</taxon>
        <taxon>Metazoa</taxon>
        <taxon>Chordata</taxon>
        <taxon>Craniata</taxon>
        <taxon>Vertebrata</taxon>
        <taxon>Euteleostomi</taxon>
        <taxon>Actinopterygii</taxon>
        <taxon>Polypteriformes</taxon>
        <taxon>Polypteridae</taxon>
        <taxon>Erpetoichthys</taxon>
    </lineage>
</organism>